<reference evidence="2 3" key="1">
    <citation type="submission" date="2019-10" db="EMBL/GenBank/DDBJ databases">
        <title>Genome Sequences from Six Type Strain Members of the Archaeal Family Sulfolobaceae: Acidianus ambivalens, Acidianus infernus, Metallosphaera prunae, Stygiolobus azoricus, Sulfolobus metallicus, and Sulfurisphaera ohwakuensis.</title>
        <authorList>
            <person name="Counts J.A."/>
            <person name="Kelly R.M."/>
        </authorList>
    </citation>
    <scope>NUCLEOTIDE SEQUENCE [LARGE SCALE GENOMIC DNA]</scope>
    <source>
        <strain evidence="2 3">TA-1</strain>
    </source>
</reference>
<dbReference type="GeneID" id="42801388"/>
<dbReference type="AlphaFoldDB" id="A0A650CHP1"/>
<protein>
    <submittedName>
        <fullName evidence="1">Glucan phosphoethanolaminetransferase (Alkaline phosphatase superfamily)</fullName>
    </submittedName>
</protein>
<dbReference type="EMBL" id="JACHFY010000021">
    <property type="protein sequence ID" value="MBB5254674.1"/>
    <property type="molecule type" value="Genomic_DNA"/>
</dbReference>
<organism evidence="2 3">
    <name type="scientific">Sulfurisphaera ohwakuensis</name>
    <dbReference type="NCBI Taxonomy" id="69656"/>
    <lineage>
        <taxon>Archaea</taxon>
        <taxon>Thermoproteota</taxon>
        <taxon>Thermoprotei</taxon>
        <taxon>Sulfolobales</taxon>
        <taxon>Sulfolobaceae</taxon>
        <taxon>Sulfurisphaera</taxon>
    </lineage>
</organism>
<dbReference type="InterPro" id="IPR032603">
    <property type="entry name" value="DUF4898"/>
</dbReference>
<name>A0A650CHP1_SULOH</name>
<evidence type="ECO:0000313" key="4">
    <source>
        <dbReference type="Proteomes" id="UP000582213"/>
    </source>
</evidence>
<evidence type="ECO:0000313" key="1">
    <source>
        <dbReference type="EMBL" id="MBB5254674.1"/>
    </source>
</evidence>
<reference evidence="1 4" key="2">
    <citation type="submission" date="2020-08" db="EMBL/GenBank/DDBJ databases">
        <title>Genomic Encyclopedia of Type Strains, Phase IV (KMG-IV): sequencing the most valuable type-strain genomes for metagenomic binning, comparative biology and taxonomic classification.</title>
        <authorList>
            <person name="Goeker M."/>
        </authorList>
    </citation>
    <scope>NUCLEOTIDE SEQUENCE [LARGE SCALE GENOMIC DNA]</scope>
    <source>
        <strain evidence="1 4">DSM 12421</strain>
    </source>
</reference>
<accession>A0A650CHP1</accession>
<keyword evidence="1" id="KW-0808">Transferase</keyword>
<keyword evidence="3" id="KW-1185">Reference proteome</keyword>
<gene>
    <name evidence="2" type="ORF">D1869_09050</name>
    <name evidence="1" type="ORF">HNQ62_002448</name>
</gene>
<dbReference type="Pfam" id="PF16239">
    <property type="entry name" value="DUF4898"/>
    <property type="match status" value="1"/>
</dbReference>
<dbReference type="OrthoDB" id="38591at2157"/>
<dbReference type="Proteomes" id="UP000427373">
    <property type="component" value="Chromosome"/>
</dbReference>
<dbReference type="EMBL" id="CP045484">
    <property type="protein sequence ID" value="QGR17322.1"/>
    <property type="molecule type" value="Genomic_DNA"/>
</dbReference>
<evidence type="ECO:0000313" key="2">
    <source>
        <dbReference type="EMBL" id="QGR17322.1"/>
    </source>
</evidence>
<dbReference type="GO" id="GO:0016740">
    <property type="term" value="F:transferase activity"/>
    <property type="evidence" value="ECO:0007669"/>
    <property type="project" value="UniProtKB-KW"/>
</dbReference>
<evidence type="ECO:0000313" key="3">
    <source>
        <dbReference type="Proteomes" id="UP000427373"/>
    </source>
</evidence>
<dbReference type="RefSeq" id="WP_156014810.1">
    <property type="nucleotide sequence ID" value="NZ_CP045484.1"/>
</dbReference>
<dbReference type="Proteomes" id="UP000582213">
    <property type="component" value="Unassembled WGS sequence"/>
</dbReference>
<sequence>MTVSLKGLVEENIVEINNRLGYNTCWLYNFKWVSDFGKFVSMLFTRSKSLSIILPYSRDDKEVLMNTIRKIANDKNASVIILLTDKISTDNFLVCNKQN</sequence>
<dbReference type="KEGG" id="soh:D1869_09050"/>
<proteinExistence type="predicted"/>